<protein>
    <submittedName>
        <fullName evidence="1">PAL2-like protein</fullName>
    </submittedName>
</protein>
<name>A0ABY7EGF1_MYAAR</name>
<keyword evidence="2" id="KW-1185">Reference proteome</keyword>
<accession>A0ABY7EGF1</accession>
<dbReference type="InterPro" id="IPR008948">
    <property type="entry name" value="L-Aspartase-like"/>
</dbReference>
<dbReference type="EMBL" id="CP111017">
    <property type="protein sequence ID" value="WAR07504.1"/>
    <property type="molecule type" value="Genomic_DNA"/>
</dbReference>
<evidence type="ECO:0000313" key="2">
    <source>
        <dbReference type="Proteomes" id="UP001164746"/>
    </source>
</evidence>
<organism evidence="1 2">
    <name type="scientific">Mya arenaria</name>
    <name type="common">Soft-shell clam</name>
    <dbReference type="NCBI Taxonomy" id="6604"/>
    <lineage>
        <taxon>Eukaryota</taxon>
        <taxon>Metazoa</taxon>
        <taxon>Spiralia</taxon>
        <taxon>Lophotrochozoa</taxon>
        <taxon>Mollusca</taxon>
        <taxon>Bivalvia</taxon>
        <taxon>Autobranchia</taxon>
        <taxon>Heteroconchia</taxon>
        <taxon>Euheterodonta</taxon>
        <taxon>Imparidentia</taxon>
        <taxon>Neoheterodontei</taxon>
        <taxon>Myida</taxon>
        <taxon>Myoidea</taxon>
        <taxon>Myidae</taxon>
        <taxon>Mya</taxon>
    </lineage>
</organism>
<dbReference type="Gene3D" id="1.20.200.10">
    <property type="entry name" value="Fumarase/aspartase (Central domain)"/>
    <property type="match status" value="1"/>
</dbReference>
<gene>
    <name evidence="1" type="ORF">MAR_017462</name>
</gene>
<reference evidence="1" key="1">
    <citation type="submission" date="2022-11" db="EMBL/GenBank/DDBJ databases">
        <title>Centuries of genome instability and evolution in soft-shell clam transmissible cancer (bioRxiv).</title>
        <authorList>
            <person name="Hart S.F.M."/>
            <person name="Yonemitsu M.A."/>
            <person name="Giersch R.M."/>
            <person name="Beal B.F."/>
            <person name="Arriagada G."/>
            <person name="Davis B.W."/>
            <person name="Ostrander E.A."/>
            <person name="Goff S.P."/>
            <person name="Metzger M.J."/>
        </authorList>
    </citation>
    <scope>NUCLEOTIDE SEQUENCE</scope>
    <source>
        <strain evidence="1">MELC-2E11</strain>
        <tissue evidence="1">Siphon/mantle</tissue>
    </source>
</reference>
<proteinExistence type="predicted"/>
<evidence type="ECO:0000313" key="1">
    <source>
        <dbReference type="EMBL" id="WAR07504.1"/>
    </source>
</evidence>
<sequence length="86" mass="9163">MKLRCIGPSDPDGGWGWASTRVSATDQTPVMGVCGKLLLAQFQEVVDVKLNFGLSPNLSGCDINLDFGLKGSDIAIASYMSELDQL</sequence>
<dbReference type="SUPFAM" id="SSF48557">
    <property type="entry name" value="L-aspartase-like"/>
    <property type="match status" value="1"/>
</dbReference>
<dbReference type="Proteomes" id="UP001164746">
    <property type="component" value="Chromosome 6"/>
</dbReference>